<feature type="region of interest" description="Disordered" evidence="8">
    <location>
        <begin position="436"/>
        <end position="470"/>
    </location>
</feature>
<evidence type="ECO:0000313" key="10">
    <source>
        <dbReference type="Ensembl" id="ENSAPEP00000014959.1"/>
    </source>
</evidence>
<dbReference type="Gene3D" id="2.60.40.820">
    <property type="entry name" value="Transcription factor, T-box"/>
    <property type="match status" value="1"/>
</dbReference>
<name>A0A3P8SRS2_AMPPE</name>
<keyword evidence="11" id="KW-1185">Reference proteome</keyword>
<dbReference type="InterPro" id="IPR036960">
    <property type="entry name" value="T-box_sf"/>
</dbReference>
<feature type="compositionally biased region" description="Polar residues" evidence="8">
    <location>
        <begin position="436"/>
        <end position="446"/>
    </location>
</feature>
<dbReference type="OMA" id="IPFRHLY"/>
<feature type="region of interest" description="Disordered" evidence="8">
    <location>
        <begin position="178"/>
        <end position="281"/>
    </location>
</feature>
<feature type="compositionally biased region" description="Low complexity" evidence="8">
    <location>
        <begin position="223"/>
        <end position="249"/>
    </location>
</feature>
<proteinExistence type="predicted"/>
<dbReference type="SMART" id="SM00425">
    <property type="entry name" value="TBOX"/>
    <property type="match status" value="1"/>
</dbReference>
<evidence type="ECO:0000256" key="8">
    <source>
        <dbReference type="SAM" id="MobiDB-lite"/>
    </source>
</evidence>
<dbReference type="Proteomes" id="UP000265080">
    <property type="component" value="Chromosome 19"/>
</dbReference>
<dbReference type="GO" id="GO:0001756">
    <property type="term" value="P:somitogenesis"/>
    <property type="evidence" value="ECO:0007669"/>
    <property type="project" value="Ensembl"/>
</dbReference>
<organism evidence="10 11">
    <name type="scientific">Amphiprion percula</name>
    <name type="common">Orange clownfish</name>
    <name type="synonym">Lutjanus percula</name>
    <dbReference type="NCBI Taxonomy" id="161767"/>
    <lineage>
        <taxon>Eukaryota</taxon>
        <taxon>Metazoa</taxon>
        <taxon>Chordata</taxon>
        <taxon>Craniata</taxon>
        <taxon>Vertebrata</taxon>
        <taxon>Euteleostomi</taxon>
        <taxon>Actinopterygii</taxon>
        <taxon>Neopterygii</taxon>
        <taxon>Teleostei</taxon>
        <taxon>Neoteleostei</taxon>
        <taxon>Acanthomorphata</taxon>
        <taxon>Ovalentaria</taxon>
        <taxon>Pomacentridae</taxon>
        <taxon>Amphiprion</taxon>
    </lineage>
</organism>
<dbReference type="GO" id="GO:0000978">
    <property type="term" value="F:RNA polymerase II cis-regulatory region sequence-specific DNA binding"/>
    <property type="evidence" value="ECO:0007669"/>
    <property type="project" value="InterPro"/>
</dbReference>
<dbReference type="InterPro" id="IPR008967">
    <property type="entry name" value="p53-like_TF_DNA-bd_sf"/>
</dbReference>
<dbReference type="GO" id="GO:0016331">
    <property type="term" value="P:morphogenesis of embryonic epithelium"/>
    <property type="evidence" value="ECO:0007669"/>
    <property type="project" value="TreeGrafter"/>
</dbReference>
<keyword evidence="6 7" id="KW-0539">Nucleus</keyword>
<reference evidence="10 11" key="1">
    <citation type="submission" date="2018-03" db="EMBL/GenBank/DDBJ databases">
        <title>Finding Nemo's genes: A chromosome-scale reference assembly of the genome of the orange clownfish Amphiprion percula.</title>
        <authorList>
            <person name="Lehmann R."/>
        </authorList>
    </citation>
    <scope>NUCLEOTIDE SEQUENCE</scope>
</reference>
<feature type="compositionally biased region" description="Polar residues" evidence="8">
    <location>
        <begin position="314"/>
        <end position="331"/>
    </location>
</feature>
<dbReference type="PROSITE" id="PS01283">
    <property type="entry name" value="TBOX_1"/>
    <property type="match status" value="1"/>
</dbReference>
<evidence type="ECO:0000313" key="11">
    <source>
        <dbReference type="Proteomes" id="UP000265080"/>
    </source>
</evidence>
<evidence type="ECO:0000256" key="7">
    <source>
        <dbReference type="PROSITE-ProRule" id="PRU00201"/>
    </source>
</evidence>
<keyword evidence="3" id="KW-0805">Transcription regulation</keyword>
<dbReference type="GO" id="GO:0000785">
    <property type="term" value="C:chromatin"/>
    <property type="evidence" value="ECO:0007669"/>
    <property type="project" value="Ensembl"/>
</dbReference>
<dbReference type="InterPro" id="IPR046360">
    <property type="entry name" value="T-box_DNA-bd"/>
</dbReference>
<dbReference type="PANTHER" id="PTHR11267:SF197">
    <property type="entry name" value="T-BOX TRANSCRIPTION FACTOR TBX6"/>
    <property type="match status" value="1"/>
</dbReference>
<dbReference type="PROSITE" id="PS50252">
    <property type="entry name" value="TBOX_3"/>
    <property type="match status" value="1"/>
</dbReference>
<dbReference type="PANTHER" id="PTHR11267">
    <property type="entry name" value="T-BOX PROTEIN-RELATED"/>
    <property type="match status" value="1"/>
</dbReference>
<dbReference type="PRINTS" id="PR00937">
    <property type="entry name" value="TBOX"/>
</dbReference>
<dbReference type="GO" id="GO:0000981">
    <property type="term" value="F:DNA-binding transcription factor activity, RNA polymerase II-specific"/>
    <property type="evidence" value="ECO:0007669"/>
    <property type="project" value="TreeGrafter"/>
</dbReference>
<evidence type="ECO:0000256" key="2">
    <source>
        <dbReference type="ARBA" id="ARBA00022473"/>
    </source>
</evidence>
<dbReference type="FunFam" id="2.60.40.820:FF:000010">
    <property type="entry name" value="T-box transcription factor TBX6"/>
    <property type="match status" value="1"/>
</dbReference>
<comment type="subcellular location">
    <subcellularLocation>
        <location evidence="1 7">Nucleus</location>
    </subcellularLocation>
</comment>
<comment type="caution">
    <text evidence="7">Lacks conserved residue(s) required for the propagation of feature annotation.</text>
</comment>
<protein>
    <submittedName>
        <fullName evidence="10">T-box transcription factor 6</fullName>
    </submittedName>
</protein>
<dbReference type="STRING" id="161767.ENSAPEP00000014959"/>
<feature type="compositionally biased region" description="Low complexity" evidence="8">
    <location>
        <begin position="256"/>
        <end position="274"/>
    </location>
</feature>
<dbReference type="GO" id="GO:0045893">
    <property type="term" value="P:positive regulation of DNA-templated transcription"/>
    <property type="evidence" value="ECO:0007669"/>
    <property type="project" value="InterPro"/>
</dbReference>
<dbReference type="GO" id="GO:0048514">
    <property type="term" value="P:blood vessel morphogenesis"/>
    <property type="evidence" value="ECO:0007669"/>
    <property type="project" value="Ensembl"/>
</dbReference>
<dbReference type="InterPro" id="IPR001699">
    <property type="entry name" value="TF_T-box"/>
</dbReference>
<evidence type="ECO:0000259" key="9">
    <source>
        <dbReference type="PROSITE" id="PS50252"/>
    </source>
</evidence>
<reference evidence="10" key="2">
    <citation type="submission" date="2025-08" db="UniProtKB">
        <authorList>
            <consortium name="Ensembl"/>
        </authorList>
    </citation>
    <scope>IDENTIFICATION</scope>
</reference>
<dbReference type="GO" id="GO:0005634">
    <property type="term" value="C:nucleus"/>
    <property type="evidence" value="ECO:0007669"/>
    <property type="project" value="UniProtKB-SubCell"/>
</dbReference>
<dbReference type="AlphaFoldDB" id="A0A3P8SRS2"/>
<feature type="domain" description="T-box" evidence="9">
    <location>
        <begin position="3"/>
        <end position="180"/>
    </location>
</feature>
<keyword evidence="4 7" id="KW-0238">DNA-binding</keyword>
<dbReference type="GO" id="GO:0021523">
    <property type="term" value="P:somatic motor neuron differentiation"/>
    <property type="evidence" value="ECO:0007669"/>
    <property type="project" value="Ensembl"/>
</dbReference>
<reference evidence="10" key="3">
    <citation type="submission" date="2025-09" db="UniProtKB">
        <authorList>
            <consortium name="Ensembl"/>
        </authorList>
    </citation>
    <scope>IDENTIFICATION</scope>
</reference>
<feature type="compositionally biased region" description="Low complexity" evidence="8">
    <location>
        <begin position="188"/>
        <end position="215"/>
    </location>
</feature>
<dbReference type="GeneTree" id="ENSGT00940000160732"/>
<accession>A0A3P8SRS2</accession>
<dbReference type="GO" id="GO:0001708">
    <property type="term" value="P:cell fate specification"/>
    <property type="evidence" value="ECO:0007669"/>
    <property type="project" value="TreeGrafter"/>
</dbReference>
<evidence type="ECO:0000256" key="5">
    <source>
        <dbReference type="ARBA" id="ARBA00023163"/>
    </source>
</evidence>
<evidence type="ECO:0000256" key="6">
    <source>
        <dbReference type="ARBA" id="ARBA00023242"/>
    </source>
</evidence>
<keyword evidence="5" id="KW-0804">Transcription</keyword>
<keyword evidence="2" id="KW-0217">Developmental protein</keyword>
<feature type="region of interest" description="Disordered" evidence="8">
    <location>
        <begin position="314"/>
        <end position="357"/>
    </location>
</feature>
<feature type="compositionally biased region" description="Low complexity" evidence="8">
    <location>
        <begin position="448"/>
        <end position="457"/>
    </location>
</feature>
<dbReference type="GO" id="GO:0048641">
    <property type="term" value="P:regulation of skeletal muscle tissue development"/>
    <property type="evidence" value="ECO:0007669"/>
    <property type="project" value="Ensembl"/>
</dbReference>
<evidence type="ECO:0000256" key="4">
    <source>
        <dbReference type="ARBA" id="ARBA00023125"/>
    </source>
</evidence>
<sequence>MELENSSLWKQFSSVGTEMIITKKGRRMFPGLRLKLSGLNPSLRYILLLDIVPLDNSRYRFQGGGWQAVGSAEARLPDRVFIHPDSPATGAHWQSRTISFHYAKLTNNTLDTQGHIILHSLHRYQPRVHVIEARDVLRWGGGQHSFVFPETQFITVTAYQNNKITELKINSNPFAKGFREDGMNSKNSSSFPSAPLPQPSSSFSSLPSSDTSDPQPSIPPIDYPSLLSSSPTLSAAATTPSLQQTSFTFPTPPPSNSSSPQPLLPSSSSPSSNPYHAIPETISPQTDASFAAPSSTCHSGQMSAQSLLIQPNQTLQQEPGGNGSPSDQSSAAFIYPNVLPPNPDSAQPLNQPAAPTLPCSLPAHGASTSFTFPSVPPHVQNLSFPNVSPSPALHLQNLSHQAQPLTAAFPPSSFAHPSSSLPHPSFQPSACLASSFQQSAGTHPQNLPNPSSSSSTPSYPPVEIGAIPQFNPAPPYRPEMVLHHPSLLPQLDSSLPSSTPPPSLYPAFPSYPLRLCQDPHSSLSIPFRHLYRQHQHGHPHPQGSYLDMSTRAVF</sequence>
<dbReference type="SUPFAM" id="SSF49417">
    <property type="entry name" value="p53-like transcription factors"/>
    <property type="match status" value="1"/>
</dbReference>
<dbReference type="Pfam" id="PF00907">
    <property type="entry name" value="T-box"/>
    <property type="match status" value="1"/>
</dbReference>
<dbReference type="InterPro" id="IPR018186">
    <property type="entry name" value="TF_T-box_CS"/>
</dbReference>
<evidence type="ECO:0000256" key="1">
    <source>
        <dbReference type="ARBA" id="ARBA00004123"/>
    </source>
</evidence>
<evidence type="ECO:0000256" key="3">
    <source>
        <dbReference type="ARBA" id="ARBA00023015"/>
    </source>
</evidence>
<dbReference type="Ensembl" id="ENSAPET00000015349.1">
    <property type="protein sequence ID" value="ENSAPEP00000014959.1"/>
    <property type="gene ID" value="ENSAPEG00000010655.1"/>
</dbReference>